<reference evidence="3 4" key="1">
    <citation type="submission" date="2020-07" db="EMBL/GenBank/DDBJ databases">
        <title>Sequencing the genomes of 1000 actinobacteria strains.</title>
        <authorList>
            <person name="Klenk H.-P."/>
        </authorList>
    </citation>
    <scope>NUCLEOTIDE SEQUENCE [LARGE SCALE GENOMIC DNA]</scope>
    <source>
        <strain evidence="3 4">DSM 19663</strain>
    </source>
</reference>
<organism evidence="3 4">
    <name type="scientific">Microcella alkalica</name>
    <dbReference type="NCBI Taxonomy" id="355930"/>
    <lineage>
        <taxon>Bacteria</taxon>
        <taxon>Bacillati</taxon>
        <taxon>Actinomycetota</taxon>
        <taxon>Actinomycetes</taxon>
        <taxon>Micrococcales</taxon>
        <taxon>Microbacteriaceae</taxon>
        <taxon>Microcella</taxon>
    </lineage>
</organism>
<comment type="caution">
    <text evidence="3">The sequence shown here is derived from an EMBL/GenBank/DDBJ whole genome shotgun (WGS) entry which is preliminary data.</text>
</comment>
<dbReference type="Proteomes" id="UP000585905">
    <property type="component" value="Unassembled WGS sequence"/>
</dbReference>
<keyword evidence="2" id="KW-0812">Transmembrane</keyword>
<keyword evidence="2" id="KW-1133">Transmembrane helix</keyword>
<protein>
    <submittedName>
        <fullName evidence="3">Uncharacterized protein</fullName>
    </submittedName>
</protein>
<feature type="compositionally biased region" description="Low complexity" evidence="1">
    <location>
        <begin position="10"/>
        <end position="21"/>
    </location>
</feature>
<proteinExistence type="predicted"/>
<feature type="transmembrane region" description="Helical" evidence="2">
    <location>
        <begin position="45"/>
        <end position="67"/>
    </location>
</feature>
<evidence type="ECO:0000313" key="3">
    <source>
        <dbReference type="EMBL" id="MBA8848393.1"/>
    </source>
</evidence>
<feature type="compositionally biased region" description="Pro residues" evidence="1">
    <location>
        <begin position="22"/>
        <end position="33"/>
    </location>
</feature>
<keyword evidence="2" id="KW-0472">Membrane</keyword>
<accession>A0A839EB54</accession>
<feature type="region of interest" description="Disordered" evidence="1">
    <location>
        <begin position="1"/>
        <end position="39"/>
    </location>
</feature>
<feature type="transmembrane region" description="Helical" evidence="2">
    <location>
        <begin position="79"/>
        <end position="101"/>
    </location>
</feature>
<keyword evidence="4" id="KW-1185">Reference proteome</keyword>
<gene>
    <name evidence="3" type="ORF">FHX53_001997</name>
</gene>
<feature type="region of interest" description="Disordered" evidence="1">
    <location>
        <begin position="110"/>
        <end position="130"/>
    </location>
</feature>
<evidence type="ECO:0000256" key="2">
    <source>
        <dbReference type="SAM" id="Phobius"/>
    </source>
</evidence>
<sequence length="130" mass="13986">MSDSTPAGDAAPQRPAAQRPAPRQPEQPRPRPQPEQVTVRRAPKIPAFIAVGAVLGFFATLIVTGLFPSDENVGFATLVAYFSIYGITIGVLIGAILGVVLDRRSRKRARTLQAERETVDPAPVEGELEQ</sequence>
<dbReference type="RefSeq" id="WP_182491195.1">
    <property type="nucleotide sequence ID" value="NZ_BAAAOV010000019.1"/>
</dbReference>
<dbReference type="AlphaFoldDB" id="A0A839EB54"/>
<evidence type="ECO:0000313" key="4">
    <source>
        <dbReference type="Proteomes" id="UP000585905"/>
    </source>
</evidence>
<dbReference type="EMBL" id="JACGWX010000005">
    <property type="protein sequence ID" value="MBA8848393.1"/>
    <property type="molecule type" value="Genomic_DNA"/>
</dbReference>
<name>A0A839EB54_9MICO</name>
<evidence type="ECO:0000256" key="1">
    <source>
        <dbReference type="SAM" id="MobiDB-lite"/>
    </source>
</evidence>